<gene>
    <name evidence="2" type="ORF">RB636_33950</name>
</gene>
<name>A0ABU7X330_9ACTN</name>
<accession>A0ABU7X330</accession>
<keyword evidence="3" id="KW-1185">Reference proteome</keyword>
<dbReference type="InterPro" id="IPR005561">
    <property type="entry name" value="ANTAR"/>
</dbReference>
<comment type="caution">
    <text evidence="2">The sequence shown here is derived from an EMBL/GenBank/DDBJ whole genome shotgun (WGS) entry which is preliminary data.</text>
</comment>
<dbReference type="RefSeq" id="WP_331789355.1">
    <property type="nucleotide sequence ID" value="NZ_JAVFKM010000025.1"/>
</dbReference>
<evidence type="ECO:0000313" key="2">
    <source>
        <dbReference type="EMBL" id="MEF3118168.1"/>
    </source>
</evidence>
<feature type="domain" description="ANTAR" evidence="1">
    <location>
        <begin position="164"/>
        <end position="223"/>
    </location>
</feature>
<reference evidence="2 3" key="1">
    <citation type="submission" date="2023-08" db="EMBL/GenBank/DDBJ databases">
        <authorList>
            <person name="Sharma P."/>
            <person name="Verma V."/>
            <person name="Mohan M.K."/>
            <person name="Dubey A.K."/>
        </authorList>
    </citation>
    <scope>NUCLEOTIDE SEQUENCE [LARGE SCALE GENOMIC DNA]</scope>
    <source>
        <strain evidence="2 3">ADP4</strain>
    </source>
</reference>
<evidence type="ECO:0000259" key="1">
    <source>
        <dbReference type="SMART" id="SM01012"/>
    </source>
</evidence>
<proteinExistence type="predicted"/>
<dbReference type="Gene3D" id="3.30.450.40">
    <property type="match status" value="1"/>
</dbReference>
<sequence>MGTNRDLAAVLESLRPAVGGTGLIGGDPQLCAQVLAVGGVAVSVTTGSGLSELLWSTTGASTRLEDLQYTLGQGPGPDVAVCCAPVLVPDLARSPADRWPALLPQVMALGIGAVFCFPLHVGSACLGTLTLQRAAPGPLADASMTDAWLVADALTAVLLEGGPQHEAFAVAAEGSDFYRAAVHQASGMVSVQAQISLTQALLRLRAHAFRHGRSVLLVAEDVVARRLHFRDDEIGPDTAAGEGTEGP</sequence>
<dbReference type="Pfam" id="PF01590">
    <property type="entry name" value="GAF"/>
    <property type="match status" value="1"/>
</dbReference>
<dbReference type="InterPro" id="IPR003018">
    <property type="entry name" value="GAF"/>
</dbReference>
<evidence type="ECO:0000313" key="3">
    <source>
        <dbReference type="Proteomes" id="UP001348265"/>
    </source>
</evidence>
<dbReference type="Proteomes" id="UP001348265">
    <property type="component" value="Unassembled WGS sequence"/>
</dbReference>
<protein>
    <submittedName>
        <fullName evidence="2">ANTAR domain-containing protein</fullName>
    </submittedName>
</protein>
<dbReference type="InterPro" id="IPR029016">
    <property type="entry name" value="GAF-like_dom_sf"/>
</dbReference>
<dbReference type="EMBL" id="JAVFKM010000025">
    <property type="protein sequence ID" value="MEF3118168.1"/>
    <property type="molecule type" value="Genomic_DNA"/>
</dbReference>
<dbReference type="SMART" id="SM01012">
    <property type="entry name" value="ANTAR"/>
    <property type="match status" value="1"/>
</dbReference>
<dbReference type="SUPFAM" id="SSF55781">
    <property type="entry name" value="GAF domain-like"/>
    <property type="match status" value="1"/>
</dbReference>
<organism evidence="2 3">
    <name type="scientific">Streptomyces chrestomyceticus</name>
    <dbReference type="NCBI Taxonomy" id="68185"/>
    <lineage>
        <taxon>Bacteria</taxon>
        <taxon>Bacillati</taxon>
        <taxon>Actinomycetota</taxon>
        <taxon>Actinomycetes</taxon>
        <taxon>Kitasatosporales</taxon>
        <taxon>Streptomycetaceae</taxon>
        <taxon>Streptomyces</taxon>
    </lineage>
</organism>